<dbReference type="AlphaFoldDB" id="A0A9P1J4M9"/>
<dbReference type="Proteomes" id="UP001152747">
    <property type="component" value="Unassembled WGS sequence"/>
</dbReference>
<protein>
    <submittedName>
        <fullName evidence="2">Uncharacterized protein</fullName>
    </submittedName>
</protein>
<proteinExistence type="predicted"/>
<sequence length="78" mass="8824">MNLQVHKLIHQFVDQTSIPPISQPTQIGKKAIPILKKATFIFSNCWKQPTPSIHPSIRPTNKPPIQTTENRNDIASNQ</sequence>
<comment type="caution">
    <text evidence="2">The sequence shown here is derived from an EMBL/GenBank/DDBJ whole genome shotgun (WGS) entry which is preliminary data.</text>
</comment>
<evidence type="ECO:0000256" key="1">
    <source>
        <dbReference type="SAM" id="MobiDB-lite"/>
    </source>
</evidence>
<feature type="compositionally biased region" description="Polar residues" evidence="1">
    <location>
        <begin position="63"/>
        <end position="78"/>
    </location>
</feature>
<organism evidence="2 3">
    <name type="scientific">Caenorhabditis angaria</name>
    <dbReference type="NCBI Taxonomy" id="860376"/>
    <lineage>
        <taxon>Eukaryota</taxon>
        <taxon>Metazoa</taxon>
        <taxon>Ecdysozoa</taxon>
        <taxon>Nematoda</taxon>
        <taxon>Chromadorea</taxon>
        <taxon>Rhabditida</taxon>
        <taxon>Rhabditina</taxon>
        <taxon>Rhabditomorpha</taxon>
        <taxon>Rhabditoidea</taxon>
        <taxon>Rhabditidae</taxon>
        <taxon>Peloderinae</taxon>
        <taxon>Caenorhabditis</taxon>
    </lineage>
</organism>
<name>A0A9P1J4M9_9PELO</name>
<reference evidence="2" key="1">
    <citation type="submission" date="2022-11" db="EMBL/GenBank/DDBJ databases">
        <authorList>
            <person name="Kikuchi T."/>
        </authorList>
    </citation>
    <scope>NUCLEOTIDE SEQUENCE</scope>
    <source>
        <strain evidence="2">PS1010</strain>
    </source>
</reference>
<feature type="region of interest" description="Disordered" evidence="1">
    <location>
        <begin position="50"/>
        <end position="78"/>
    </location>
</feature>
<gene>
    <name evidence="2" type="ORF">CAMP_LOCUS17526</name>
</gene>
<dbReference type="EMBL" id="CANHGI010000006">
    <property type="protein sequence ID" value="CAI5454889.1"/>
    <property type="molecule type" value="Genomic_DNA"/>
</dbReference>
<evidence type="ECO:0000313" key="2">
    <source>
        <dbReference type="EMBL" id="CAI5454889.1"/>
    </source>
</evidence>
<keyword evidence="3" id="KW-1185">Reference proteome</keyword>
<accession>A0A9P1J4M9</accession>
<evidence type="ECO:0000313" key="3">
    <source>
        <dbReference type="Proteomes" id="UP001152747"/>
    </source>
</evidence>